<name>A0A7V8VBC7_9BACT</name>
<dbReference type="InterPro" id="IPR036097">
    <property type="entry name" value="HisK_dim/P_sf"/>
</dbReference>
<dbReference type="PROSITE" id="PS50109">
    <property type="entry name" value="HIS_KIN"/>
    <property type="match status" value="1"/>
</dbReference>
<keyword evidence="6" id="KW-0418">Kinase</keyword>
<dbReference type="Gene3D" id="3.30.565.10">
    <property type="entry name" value="Histidine kinase-like ATPase, C-terminal domain"/>
    <property type="match status" value="1"/>
</dbReference>
<accession>A0A7V8VBC7</accession>
<comment type="caution">
    <text evidence="12">The sequence shown here is derived from an EMBL/GenBank/DDBJ whole genome shotgun (WGS) entry which is preliminary data.</text>
</comment>
<dbReference type="InterPro" id="IPR004358">
    <property type="entry name" value="Sig_transdc_His_kin-like_C"/>
</dbReference>
<keyword evidence="10" id="KW-0812">Transmembrane</keyword>
<dbReference type="EMBL" id="JACEFB010000001">
    <property type="protein sequence ID" value="MBA2224921.1"/>
    <property type="molecule type" value="Genomic_DNA"/>
</dbReference>
<comment type="catalytic activity">
    <reaction evidence="1">
        <text>ATP + protein L-histidine = ADP + protein N-phospho-L-histidine.</text>
        <dbReference type="EC" id="2.7.13.3"/>
    </reaction>
</comment>
<gene>
    <name evidence="12" type="ORF">H0921_01960</name>
</gene>
<feature type="transmembrane region" description="Helical" evidence="10">
    <location>
        <begin position="168"/>
        <end position="191"/>
    </location>
</feature>
<feature type="transmembrane region" description="Helical" evidence="10">
    <location>
        <begin position="12"/>
        <end position="31"/>
    </location>
</feature>
<dbReference type="RefSeq" id="WP_194536331.1">
    <property type="nucleotide sequence ID" value="NZ_JACEFB010000001.1"/>
</dbReference>
<dbReference type="InterPro" id="IPR005467">
    <property type="entry name" value="His_kinase_dom"/>
</dbReference>
<keyword evidence="10" id="KW-1133">Transmembrane helix</keyword>
<feature type="coiled-coil region" evidence="9">
    <location>
        <begin position="228"/>
        <end position="262"/>
    </location>
</feature>
<keyword evidence="4" id="KW-0808">Transferase</keyword>
<feature type="domain" description="Histidine kinase" evidence="11">
    <location>
        <begin position="271"/>
        <end position="478"/>
    </location>
</feature>
<keyword evidence="10" id="KW-0472">Membrane</keyword>
<evidence type="ECO:0000256" key="2">
    <source>
        <dbReference type="ARBA" id="ARBA00012438"/>
    </source>
</evidence>
<organism evidence="12 13">
    <name type="scientific">Thermogemmata fonticola</name>
    <dbReference type="NCBI Taxonomy" id="2755323"/>
    <lineage>
        <taxon>Bacteria</taxon>
        <taxon>Pseudomonadati</taxon>
        <taxon>Planctomycetota</taxon>
        <taxon>Planctomycetia</taxon>
        <taxon>Gemmatales</taxon>
        <taxon>Gemmataceae</taxon>
        <taxon>Thermogemmata</taxon>
    </lineage>
</organism>
<keyword evidence="5" id="KW-0547">Nucleotide-binding</keyword>
<evidence type="ECO:0000256" key="1">
    <source>
        <dbReference type="ARBA" id="ARBA00000085"/>
    </source>
</evidence>
<evidence type="ECO:0000256" key="9">
    <source>
        <dbReference type="SAM" id="Coils"/>
    </source>
</evidence>
<dbReference type="GO" id="GO:0005524">
    <property type="term" value="F:ATP binding"/>
    <property type="evidence" value="ECO:0007669"/>
    <property type="project" value="UniProtKB-KW"/>
</dbReference>
<evidence type="ECO:0000256" key="4">
    <source>
        <dbReference type="ARBA" id="ARBA00022679"/>
    </source>
</evidence>
<evidence type="ECO:0000256" key="6">
    <source>
        <dbReference type="ARBA" id="ARBA00022777"/>
    </source>
</evidence>
<dbReference type="SMART" id="SM00387">
    <property type="entry name" value="HATPase_c"/>
    <property type="match status" value="1"/>
</dbReference>
<dbReference type="SUPFAM" id="SSF55874">
    <property type="entry name" value="ATPase domain of HSP90 chaperone/DNA topoisomerase II/histidine kinase"/>
    <property type="match status" value="1"/>
</dbReference>
<protein>
    <recommendedName>
        <fullName evidence="2">histidine kinase</fullName>
        <ecNumber evidence="2">2.7.13.3</ecNumber>
    </recommendedName>
</protein>
<reference evidence="12 13" key="1">
    <citation type="submission" date="2020-07" db="EMBL/GenBank/DDBJ databases">
        <title>Thermogemmata thermophila gen. nov., sp. nov., a novel moderate thermophilic planctomycete from a Kamchatka hot spring.</title>
        <authorList>
            <person name="Elcheninov A.G."/>
            <person name="Podosokorskaya O.A."/>
            <person name="Kovaleva O.L."/>
            <person name="Novikov A."/>
            <person name="Bonch-Osmolovskaya E.A."/>
            <person name="Toshchakov S.V."/>
            <person name="Kublanov I.V."/>
        </authorList>
    </citation>
    <scope>NUCLEOTIDE SEQUENCE [LARGE SCALE GENOMIC DNA]</scope>
    <source>
        <strain evidence="12 13">2918</strain>
    </source>
</reference>
<evidence type="ECO:0000313" key="12">
    <source>
        <dbReference type="EMBL" id="MBA2224921.1"/>
    </source>
</evidence>
<sequence length="482" mass="52788">MTTVHFRYFWPFVLVTACLVGLCVVVAVSLFRQQATITVALRENVTTRRAASDLRGCLNTLIALETHHVEAVSDLHARAVVYIAEIRQTANQPEEQALAARLEENFSRYLEMWQSLPPAPDPRHASRLMEATQYLETQVLAPCRDIENFNDRQMAQTAEQHERVLGQLAWGMAGIGALGGFAGLVFGYGVARGLSQSIHRLQVRIADAAGKLEPIPLPEIVFVDEPGFQGLNEQVDRLTSRIEQVVHQLQQREREVLRAEQLAAVGQLAAGVAHEIRNPLTAIKMLVQNALEASDGGGLSADDLLIVEAEIRRMERSLQAFLEFARPPKPERRLVELRAILGNVAALARGRADKQRVQVRLDTPPQPVTLLADPNQLQQLFVNLVLNALDAMPNGGTLTIQVHQNKGSVIVEVHDTGAGLPEELMDRLFEPFVSNKETGLGLGLPISRRIAEDHGGSIQAAQRAGGGASFIVTLPVVESPEG</sequence>
<evidence type="ECO:0000256" key="8">
    <source>
        <dbReference type="ARBA" id="ARBA00023012"/>
    </source>
</evidence>
<evidence type="ECO:0000313" key="13">
    <source>
        <dbReference type="Proteomes" id="UP000542342"/>
    </source>
</evidence>
<dbReference type="Gene3D" id="1.10.287.130">
    <property type="match status" value="1"/>
</dbReference>
<keyword evidence="13" id="KW-1185">Reference proteome</keyword>
<keyword evidence="7" id="KW-0067">ATP-binding</keyword>
<dbReference type="EC" id="2.7.13.3" evidence="2"/>
<dbReference type="InterPro" id="IPR003594">
    <property type="entry name" value="HATPase_dom"/>
</dbReference>
<keyword evidence="9" id="KW-0175">Coiled coil</keyword>
<evidence type="ECO:0000259" key="11">
    <source>
        <dbReference type="PROSITE" id="PS50109"/>
    </source>
</evidence>
<dbReference type="InterPro" id="IPR036890">
    <property type="entry name" value="HATPase_C_sf"/>
</dbReference>
<evidence type="ECO:0000256" key="7">
    <source>
        <dbReference type="ARBA" id="ARBA00022840"/>
    </source>
</evidence>
<dbReference type="AlphaFoldDB" id="A0A7V8VBC7"/>
<dbReference type="PANTHER" id="PTHR43065:SF10">
    <property type="entry name" value="PEROXIDE STRESS-ACTIVATED HISTIDINE KINASE MAK3"/>
    <property type="match status" value="1"/>
</dbReference>
<dbReference type="Pfam" id="PF02518">
    <property type="entry name" value="HATPase_c"/>
    <property type="match status" value="1"/>
</dbReference>
<dbReference type="PRINTS" id="PR00344">
    <property type="entry name" value="BCTRLSENSOR"/>
</dbReference>
<dbReference type="Pfam" id="PF00512">
    <property type="entry name" value="HisKA"/>
    <property type="match status" value="1"/>
</dbReference>
<dbReference type="CDD" id="cd00082">
    <property type="entry name" value="HisKA"/>
    <property type="match status" value="1"/>
</dbReference>
<evidence type="ECO:0000256" key="5">
    <source>
        <dbReference type="ARBA" id="ARBA00022741"/>
    </source>
</evidence>
<dbReference type="Proteomes" id="UP000542342">
    <property type="component" value="Unassembled WGS sequence"/>
</dbReference>
<keyword evidence="3" id="KW-0597">Phosphoprotein</keyword>
<dbReference type="GO" id="GO:0000155">
    <property type="term" value="F:phosphorelay sensor kinase activity"/>
    <property type="evidence" value="ECO:0007669"/>
    <property type="project" value="InterPro"/>
</dbReference>
<dbReference type="SUPFAM" id="SSF47384">
    <property type="entry name" value="Homodimeric domain of signal transducing histidine kinase"/>
    <property type="match status" value="1"/>
</dbReference>
<dbReference type="InterPro" id="IPR003661">
    <property type="entry name" value="HisK_dim/P_dom"/>
</dbReference>
<evidence type="ECO:0000256" key="10">
    <source>
        <dbReference type="SAM" id="Phobius"/>
    </source>
</evidence>
<proteinExistence type="predicted"/>
<dbReference type="PANTHER" id="PTHR43065">
    <property type="entry name" value="SENSOR HISTIDINE KINASE"/>
    <property type="match status" value="1"/>
</dbReference>
<dbReference type="PROSITE" id="PS51257">
    <property type="entry name" value="PROKAR_LIPOPROTEIN"/>
    <property type="match status" value="1"/>
</dbReference>
<evidence type="ECO:0000256" key="3">
    <source>
        <dbReference type="ARBA" id="ARBA00022553"/>
    </source>
</evidence>
<dbReference type="SMART" id="SM00388">
    <property type="entry name" value="HisKA"/>
    <property type="match status" value="1"/>
</dbReference>
<keyword evidence="8" id="KW-0902">Two-component regulatory system</keyword>